<dbReference type="PANTHER" id="PTHR11102">
    <property type="entry name" value="SEL-1-LIKE PROTEIN"/>
    <property type="match status" value="1"/>
</dbReference>
<dbReference type="SUPFAM" id="SSF81901">
    <property type="entry name" value="HCP-like"/>
    <property type="match status" value="6"/>
</dbReference>
<dbReference type="Pfam" id="PF08238">
    <property type="entry name" value="Sel1"/>
    <property type="match status" value="16"/>
</dbReference>
<dbReference type="PANTHER" id="PTHR11102:SF147">
    <property type="entry name" value="SEL1L ADAPTOR SUBUNIT OF ERAD E3 UBIQUITIN LIGASE"/>
    <property type="match status" value="1"/>
</dbReference>
<dbReference type="GO" id="GO:0005789">
    <property type="term" value="C:endoplasmic reticulum membrane"/>
    <property type="evidence" value="ECO:0007669"/>
    <property type="project" value="TreeGrafter"/>
</dbReference>
<dbReference type="Gene3D" id="1.25.40.10">
    <property type="entry name" value="Tetratricopeptide repeat domain"/>
    <property type="match status" value="5"/>
</dbReference>
<protein>
    <recommendedName>
        <fullName evidence="2">Protein kinase domain-containing protein</fullName>
    </recommendedName>
</protein>
<dbReference type="VEuPathDB" id="TrichDB:TRFO_15152"/>
<name>A0A1J4KTN7_9EUKA</name>
<accession>A0A1J4KTN7</accession>
<comment type="caution">
    <text evidence="3">The sequence shown here is derived from an EMBL/GenBank/DDBJ whole genome shotgun (WGS) entry which is preliminary data.</text>
</comment>
<dbReference type="InterPro" id="IPR006597">
    <property type="entry name" value="Sel1-like"/>
</dbReference>
<proteinExistence type="inferred from homology"/>
<organism evidence="3 4">
    <name type="scientific">Tritrichomonas foetus</name>
    <dbReference type="NCBI Taxonomy" id="1144522"/>
    <lineage>
        <taxon>Eukaryota</taxon>
        <taxon>Metamonada</taxon>
        <taxon>Parabasalia</taxon>
        <taxon>Tritrichomonadida</taxon>
        <taxon>Tritrichomonadidae</taxon>
        <taxon>Tritrichomonas</taxon>
    </lineage>
</organism>
<evidence type="ECO:0000259" key="2">
    <source>
        <dbReference type="PROSITE" id="PS50011"/>
    </source>
</evidence>
<feature type="domain" description="Protein kinase" evidence="2">
    <location>
        <begin position="10"/>
        <end position="253"/>
    </location>
</feature>
<evidence type="ECO:0000256" key="1">
    <source>
        <dbReference type="ARBA" id="ARBA00038101"/>
    </source>
</evidence>
<reference evidence="3" key="1">
    <citation type="submission" date="2016-10" db="EMBL/GenBank/DDBJ databases">
        <authorList>
            <person name="Benchimol M."/>
            <person name="Almeida L.G."/>
            <person name="Vasconcelos A.T."/>
            <person name="Perreira-Neves A."/>
            <person name="Rosa I.A."/>
            <person name="Tasca T."/>
            <person name="Bogo M.R."/>
            <person name="de Souza W."/>
        </authorList>
    </citation>
    <scope>NUCLEOTIDE SEQUENCE [LARGE SCALE GENOMIC DNA]</scope>
    <source>
        <strain evidence="3">K</strain>
    </source>
</reference>
<dbReference type="Gene3D" id="1.10.510.10">
    <property type="entry name" value="Transferase(Phosphotransferase) domain 1"/>
    <property type="match status" value="1"/>
</dbReference>
<dbReference type="Pfam" id="PF00069">
    <property type="entry name" value="Pkinase"/>
    <property type="match status" value="1"/>
</dbReference>
<evidence type="ECO:0000313" key="4">
    <source>
        <dbReference type="Proteomes" id="UP000179807"/>
    </source>
</evidence>
<dbReference type="InterPro" id="IPR050767">
    <property type="entry name" value="Sel1_AlgK"/>
</dbReference>
<dbReference type="GO" id="GO:0036503">
    <property type="term" value="P:ERAD pathway"/>
    <property type="evidence" value="ECO:0007669"/>
    <property type="project" value="TreeGrafter"/>
</dbReference>
<dbReference type="InterPro" id="IPR000719">
    <property type="entry name" value="Prot_kinase_dom"/>
</dbReference>
<dbReference type="RefSeq" id="XP_068367626.1">
    <property type="nucleotide sequence ID" value="XM_068498220.1"/>
</dbReference>
<dbReference type="SMART" id="SM00220">
    <property type="entry name" value="S_TKc"/>
    <property type="match status" value="1"/>
</dbReference>
<dbReference type="AlphaFoldDB" id="A0A1J4KTN7"/>
<dbReference type="GO" id="GO:0004672">
    <property type="term" value="F:protein kinase activity"/>
    <property type="evidence" value="ECO:0007669"/>
    <property type="project" value="InterPro"/>
</dbReference>
<dbReference type="Proteomes" id="UP000179807">
    <property type="component" value="Unassembled WGS sequence"/>
</dbReference>
<gene>
    <name evidence="3" type="ORF">TRFO_15152</name>
</gene>
<comment type="similarity">
    <text evidence="1">Belongs to the sel-1 family.</text>
</comment>
<dbReference type="SUPFAM" id="SSF56112">
    <property type="entry name" value="Protein kinase-like (PK-like)"/>
    <property type="match status" value="1"/>
</dbReference>
<dbReference type="EMBL" id="MLAK01000363">
    <property type="protein sequence ID" value="OHT14490.1"/>
    <property type="molecule type" value="Genomic_DNA"/>
</dbReference>
<dbReference type="InterPro" id="IPR011990">
    <property type="entry name" value="TPR-like_helical_dom_sf"/>
</dbReference>
<sequence length="1224" mass="138381">MSATYSPDDFQIIKTIKKNQFVSTLFVQNRKTGNFYMADQLSISMEDKTTLEYFLNLINKLVSFHFESIQFIAGFSLTNFEGISNPVLFYNYSQDQKVLYDFVHEYDQKSFTNQIIHIYEIIIGLSFLHHHSIIYGDLNPKNILIQQPSHILLSNVSYHKFFPLSLNSQTNPVIPESILNTEICYTKETDVYLLGKIISSILTRNNSERIASKPLFDSDVPIELVHLVTKCLNNDPALRPTIDEIFVLFEESIKLINQNEINQNNVNQFDKKQFSNFFLSNFQVPWSIYENLSVKDREQVRFSAFGNNSSKFYVTKCFLFGKNSFPKNLEIGIPFLDSLNSNNYPSSLFFTGRLYEEGIISPQFSQSIEKAIIFYEKSAKLKNIPAMSRLVEIYSQTKEKQPDAFKYCKIIADTGNLDAVNTLGTFYHEGIGIEKDNKVAADLFKSAAEKGNLRAALNYGIMCKFGIGVEKDLQEALIYMKLAASQDKQEATFQYACLIEQLVQVQENMNKKDVNNDQSSNEINMEKVRGLFQIAADNKHPEACRKFGEILLNENKINEARKYLISAATFGDLKAKELLDNDKHSGNDFNKVSGEKLNHAMKIKTAADSGDAIAMINYGLILENGNSGIEKDEKEAAKYYKMSADKGNTYGMLMYAKVLEAGKGVTKNFSLAKQYYEKSAEGGNSKAMNWISQQYNESDIKSLHFNRMAAEKGNPESLKKFVRIIKNSPSLEPNVQTQMMFYKKAADIGDPVGQLMYGSLLTKSAIEKLHDYGSDENTEKAAEHSKVKINKDMISEGLKYIKLSADSGNVEAMNAYAFVLSNEKYQCIDFKTALEYYLKAASFDDPAGLVNAGYWLQSGAEGIEIDLNESMRLFKRAADLGDAQGLYNYANALVNGDFGVEQDFEAAARLYRQAAETQNHHDSMVALGTLYENGRGVQRNYEEALKLYKTAANLQNVDAQAKFGILLAKTNPAKKQLAIKYIKRAAALNNCDALNIFGEFQMIGFGVKKDYQEAKKHFKAAEKLGSTLAICNLAKMAETGRGTLKSYEKARTLYERAINEEEEPTALYRVGLMKLNGHLYATDYDAAENYFLDAIEEEEVEDAFFALGWMYENGIKVDKNYEKAFELYQKGYKLNSILATIGLGHLYLLGRGVEKNEAHAKTIFDKVNEMTETEELVEFGLQFENGESAPQDDSYAALCYKIASDHQSQCGRENYQRLVDKQNL</sequence>
<dbReference type="SMART" id="SM00671">
    <property type="entry name" value="SEL1"/>
    <property type="match status" value="17"/>
</dbReference>
<dbReference type="OrthoDB" id="2384430at2759"/>
<evidence type="ECO:0000313" key="3">
    <source>
        <dbReference type="EMBL" id="OHT14490.1"/>
    </source>
</evidence>
<dbReference type="GO" id="GO:0005524">
    <property type="term" value="F:ATP binding"/>
    <property type="evidence" value="ECO:0007669"/>
    <property type="project" value="InterPro"/>
</dbReference>
<dbReference type="GeneID" id="94832924"/>
<dbReference type="PROSITE" id="PS50011">
    <property type="entry name" value="PROTEIN_KINASE_DOM"/>
    <property type="match status" value="1"/>
</dbReference>
<keyword evidence="4" id="KW-1185">Reference proteome</keyword>
<dbReference type="InterPro" id="IPR011009">
    <property type="entry name" value="Kinase-like_dom_sf"/>
</dbReference>